<dbReference type="InterPro" id="IPR013766">
    <property type="entry name" value="Thioredoxin_domain"/>
</dbReference>
<evidence type="ECO:0000259" key="1">
    <source>
        <dbReference type="Pfam" id="PF00085"/>
    </source>
</evidence>
<organism evidence="2 3">
    <name type="scientific">Dactylellina haptotyla (strain CBS 200.50)</name>
    <name type="common">Nematode-trapping fungus</name>
    <name type="synonym">Monacrosporium haptotylum</name>
    <dbReference type="NCBI Taxonomy" id="1284197"/>
    <lineage>
        <taxon>Eukaryota</taxon>
        <taxon>Fungi</taxon>
        <taxon>Dikarya</taxon>
        <taxon>Ascomycota</taxon>
        <taxon>Pezizomycotina</taxon>
        <taxon>Orbiliomycetes</taxon>
        <taxon>Orbiliales</taxon>
        <taxon>Orbiliaceae</taxon>
        <taxon>Dactylellina</taxon>
    </lineage>
</organism>
<dbReference type="InterPro" id="IPR036249">
    <property type="entry name" value="Thioredoxin-like_sf"/>
</dbReference>
<dbReference type="Gene3D" id="3.40.30.10">
    <property type="entry name" value="Glutaredoxin"/>
    <property type="match status" value="1"/>
</dbReference>
<accession>S8ASM0</accession>
<dbReference type="AlphaFoldDB" id="S8ASM0"/>
<evidence type="ECO:0000313" key="2">
    <source>
        <dbReference type="EMBL" id="EPS45995.1"/>
    </source>
</evidence>
<reference evidence="3" key="2">
    <citation type="submission" date="2013-04" db="EMBL/GenBank/DDBJ databases">
        <title>Genomic mechanisms accounting for the adaptation to parasitism in nematode-trapping fungi.</title>
        <authorList>
            <person name="Ahren D.G."/>
        </authorList>
    </citation>
    <scope>NUCLEOTIDE SEQUENCE [LARGE SCALE GENOMIC DNA]</scope>
    <source>
        <strain evidence="3">CBS 200.50</strain>
    </source>
</reference>
<dbReference type="CDD" id="cd02947">
    <property type="entry name" value="TRX_family"/>
    <property type="match status" value="1"/>
</dbReference>
<sequence length="226" mass="24296">MVSAEICSSEDFKQVLALGKPTIVFVTWVACGSCDDIAPFFEELSDTYKDFAFAETEKDSSIGKKLCKKHGLKSFRSAPTDAAPARAKLEKRDSSEVIYLTALDIPTVITVYVAYVAYYPNSTIAFAGVDPDPLDETLGPWGGTGTAQWNTWPDPCSGNRHYDIEFPSGVTFNVDINPGAQAASPGTIVGGGWNGFNAFKCVRDNGRVLVTAGTGVVNILMNCTRT</sequence>
<gene>
    <name evidence="2" type="ORF">H072_28</name>
</gene>
<protein>
    <recommendedName>
        <fullName evidence="1">Thioredoxin domain-containing protein</fullName>
    </recommendedName>
</protein>
<feature type="domain" description="Thioredoxin" evidence="1">
    <location>
        <begin position="7"/>
        <end position="74"/>
    </location>
</feature>
<proteinExistence type="predicted"/>
<dbReference type="Pfam" id="PF00085">
    <property type="entry name" value="Thioredoxin"/>
    <property type="match status" value="1"/>
</dbReference>
<dbReference type="OrthoDB" id="291007at2759"/>
<dbReference type="Proteomes" id="UP000015100">
    <property type="component" value="Unassembled WGS sequence"/>
</dbReference>
<dbReference type="SUPFAM" id="SSF52833">
    <property type="entry name" value="Thioredoxin-like"/>
    <property type="match status" value="1"/>
</dbReference>
<name>S8ASM0_DACHA</name>
<dbReference type="EMBL" id="AQGS01000001">
    <property type="protein sequence ID" value="EPS45995.1"/>
    <property type="molecule type" value="Genomic_DNA"/>
</dbReference>
<dbReference type="HOGENOM" id="CLU_1224725_0_0_1"/>
<comment type="caution">
    <text evidence="2">The sequence shown here is derived from an EMBL/GenBank/DDBJ whole genome shotgun (WGS) entry which is preliminary data.</text>
</comment>
<reference evidence="2 3" key="1">
    <citation type="journal article" date="2013" name="PLoS Genet.">
        <title>Genomic mechanisms accounting for the adaptation to parasitism in nematode-trapping fungi.</title>
        <authorList>
            <person name="Meerupati T."/>
            <person name="Andersson K.M."/>
            <person name="Friman E."/>
            <person name="Kumar D."/>
            <person name="Tunlid A."/>
            <person name="Ahren D."/>
        </authorList>
    </citation>
    <scope>NUCLEOTIDE SEQUENCE [LARGE SCALE GENOMIC DNA]</scope>
    <source>
        <strain evidence="2 3">CBS 200.50</strain>
    </source>
</reference>
<dbReference type="OMA" id="WNGFNAF"/>
<evidence type="ECO:0000313" key="3">
    <source>
        <dbReference type="Proteomes" id="UP000015100"/>
    </source>
</evidence>
<keyword evidence="3" id="KW-1185">Reference proteome</keyword>